<sequence>MERAIALPLPDAVFTIFHYNERERRSHFDPIPFTVLYVDHDPEAVADWQRRVSKLWSGAYDVGDAWHRHDGTYEKIRADYETANPGFNAHTYERAEYYGLFLSR</sequence>
<dbReference type="AlphaFoldDB" id="A0A8E1C1P8"/>
<dbReference type="EMBL" id="JANF02000082">
    <property type="protein sequence ID" value="KER35166.1"/>
    <property type="molecule type" value="Genomic_DNA"/>
</dbReference>
<reference evidence="1 2" key="1">
    <citation type="submission" date="2014-05" db="EMBL/GenBank/DDBJ databases">
        <title>Genome Announcement of Sphingobium lucknowense F2.</title>
        <authorList>
            <person name="Lal R."/>
            <person name="Negi V."/>
            <person name="Lata P."/>
            <person name="Sangwan N."/>
            <person name="Gupta S.K."/>
            <person name="Rao D.L.N."/>
            <person name="Das S."/>
        </authorList>
    </citation>
    <scope>NUCLEOTIDE SEQUENCE [LARGE SCALE GENOMIC DNA]</scope>
    <source>
        <strain evidence="1 2">F2</strain>
    </source>
</reference>
<comment type="caution">
    <text evidence="1">The sequence shown here is derived from an EMBL/GenBank/DDBJ whole genome shotgun (WGS) entry which is preliminary data.</text>
</comment>
<proteinExistence type="predicted"/>
<protein>
    <submittedName>
        <fullName evidence="1">Uncharacterized protein</fullName>
    </submittedName>
</protein>
<evidence type="ECO:0000313" key="1">
    <source>
        <dbReference type="EMBL" id="KER35166.1"/>
    </source>
</evidence>
<evidence type="ECO:0000313" key="2">
    <source>
        <dbReference type="Proteomes" id="UP000028135"/>
    </source>
</evidence>
<organism evidence="1 2">
    <name type="scientific">Sphingobium indicum F2</name>
    <dbReference type="NCBI Taxonomy" id="1450518"/>
    <lineage>
        <taxon>Bacteria</taxon>
        <taxon>Pseudomonadati</taxon>
        <taxon>Pseudomonadota</taxon>
        <taxon>Alphaproteobacteria</taxon>
        <taxon>Sphingomonadales</taxon>
        <taxon>Sphingomonadaceae</taxon>
        <taxon>Sphingobium</taxon>
    </lineage>
</organism>
<name>A0A8E1C1P8_9SPHN</name>
<dbReference type="Proteomes" id="UP000028135">
    <property type="component" value="Unassembled WGS sequence"/>
</dbReference>
<accession>A0A8E1C1P8</accession>
<gene>
    <name evidence="1" type="ORF">AL00_17560</name>
</gene>